<proteinExistence type="inferred from homology"/>
<name>A0AAP0FZ02_9ASPA</name>
<feature type="region of interest" description="Disordered" evidence="4">
    <location>
        <begin position="1"/>
        <end position="22"/>
    </location>
</feature>
<reference evidence="5 6" key="1">
    <citation type="journal article" date="2022" name="Nat. Plants">
        <title>Genomes of leafy and leafless Platanthera orchids illuminate the evolution of mycoheterotrophy.</title>
        <authorList>
            <person name="Li M.H."/>
            <person name="Liu K.W."/>
            <person name="Li Z."/>
            <person name="Lu H.C."/>
            <person name="Ye Q.L."/>
            <person name="Zhang D."/>
            <person name="Wang J.Y."/>
            <person name="Li Y.F."/>
            <person name="Zhong Z.M."/>
            <person name="Liu X."/>
            <person name="Yu X."/>
            <person name="Liu D.K."/>
            <person name="Tu X.D."/>
            <person name="Liu B."/>
            <person name="Hao Y."/>
            <person name="Liao X.Y."/>
            <person name="Jiang Y.T."/>
            <person name="Sun W.H."/>
            <person name="Chen J."/>
            <person name="Chen Y.Q."/>
            <person name="Ai Y."/>
            <person name="Zhai J.W."/>
            <person name="Wu S.S."/>
            <person name="Zhou Z."/>
            <person name="Hsiao Y.Y."/>
            <person name="Wu W.L."/>
            <person name="Chen Y.Y."/>
            <person name="Lin Y.F."/>
            <person name="Hsu J.L."/>
            <person name="Li C.Y."/>
            <person name="Wang Z.W."/>
            <person name="Zhao X."/>
            <person name="Zhong W.Y."/>
            <person name="Ma X.K."/>
            <person name="Ma L."/>
            <person name="Huang J."/>
            <person name="Chen G.Z."/>
            <person name="Huang M.Z."/>
            <person name="Huang L."/>
            <person name="Peng D.H."/>
            <person name="Luo Y.B."/>
            <person name="Zou S.Q."/>
            <person name="Chen S.P."/>
            <person name="Lan S."/>
            <person name="Tsai W.C."/>
            <person name="Van de Peer Y."/>
            <person name="Liu Z.J."/>
        </authorList>
    </citation>
    <scope>NUCLEOTIDE SEQUENCE [LARGE SCALE GENOMIC DNA]</scope>
    <source>
        <strain evidence="5">Lor287</strain>
    </source>
</reference>
<gene>
    <name evidence="5" type="ORF">KSP39_PZI018968</name>
</gene>
<evidence type="ECO:0000313" key="6">
    <source>
        <dbReference type="Proteomes" id="UP001418222"/>
    </source>
</evidence>
<keyword evidence="2" id="KW-0677">Repeat</keyword>
<comment type="similarity">
    <text evidence="1">Belongs to the PPR family. P subfamily.</text>
</comment>
<dbReference type="Pfam" id="PF13041">
    <property type="entry name" value="PPR_2"/>
    <property type="match status" value="1"/>
</dbReference>
<sequence length="154" mass="17018">MKQEKSSNTNNPSSFDWSNDNDCAAADKPKIKDVAKGIKILPPSLLSLQQETRHRGRHVGRRRPVIKAYANAGGHSKEAIHTFDRMLASGISPNAYTHTVLVKGLARDSKISEAWKYLREMMSKGIRPNAPHSTLLLLNLQPPNSPASFHSPTV</sequence>
<dbReference type="EMBL" id="JBBWWQ010000016">
    <property type="protein sequence ID" value="KAK8925981.1"/>
    <property type="molecule type" value="Genomic_DNA"/>
</dbReference>
<evidence type="ECO:0000313" key="5">
    <source>
        <dbReference type="EMBL" id="KAK8925981.1"/>
    </source>
</evidence>
<evidence type="ECO:0000256" key="4">
    <source>
        <dbReference type="SAM" id="MobiDB-lite"/>
    </source>
</evidence>
<dbReference type="InterPro" id="IPR002885">
    <property type="entry name" value="PPR_rpt"/>
</dbReference>
<dbReference type="InterPro" id="IPR011990">
    <property type="entry name" value="TPR-like_helical_dom_sf"/>
</dbReference>
<evidence type="ECO:0008006" key="7">
    <source>
        <dbReference type="Google" id="ProtNLM"/>
    </source>
</evidence>
<keyword evidence="6" id="KW-1185">Reference proteome</keyword>
<organism evidence="5 6">
    <name type="scientific">Platanthera zijinensis</name>
    <dbReference type="NCBI Taxonomy" id="2320716"/>
    <lineage>
        <taxon>Eukaryota</taxon>
        <taxon>Viridiplantae</taxon>
        <taxon>Streptophyta</taxon>
        <taxon>Embryophyta</taxon>
        <taxon>Tracheophyta</taxon>
        <taxon>Spermatophyta</taxon>
        <taxon>Magnoliopsida</taxon>
        <taxon>Liliopsida</taxon>
        <taxon>Asparagales</taxon>
        <taxon>Orchidaceae</taxon>
        <taxon>Orchidoideae</taxon>
        <taxon>Orchideae</taxon>
        <taxon>Orchidinae</taxon>
        <taxon>Platanthera</taxon>
    </lineage>
</organism>
<dbReference type="NCBIfam" id="TIGR00756">
    <property type="entry name" value="PPR"/>
    <property type="match status" value="2"/>
</dbReference>
<evidence type="ECO:0000256" key="2">
    <source>
        <dbReference type="ARBA" id="ARBA00022737"/>
    </source>
</evidence>
<dbReference type="PANTHER" id="PTHR47447:SF17">
    <property type="entry name" value="OS12G0638900 PROTEIN"/>
    <property type="match status" value="1"/>
</dbReference>
<dbReference type="Proteomes" id="UP001418222">
    <property type="component" value="Unassembled WGS sequence"/>
</dbReference>
<dbReference type="AlphaFoldDB" id="A0AAP0FZ02"/>
<protein>
    <recommendedName>
        <fullName evidence="7">Pentatricopeptide repeat-containing protein</fullName>
    </recommendedName>
</protein>
<dbReference type="Gene3D" id="1.25.40.10">
    <property type="entry name" value="Tetratricopeptide repeat domain"/>
    <property type="match status" value="1"/>
</dbReference>
<accession>A0AAP0FZ02</accession>
<dbReference type="PROSITE" id="PS51375">
    <property type="entry name" value="PPR"/>
    <property type="match status" value="1"/>
</dbReference>
<evidence type="ECO:0000256" key="1">
    <source>
        <dbReference type="ARBA" id="ARBA00007626"/>
    </source>
</evidence>
<dbReference type="PANTHER" id="PTHR47447">
    <property type="entry name" value="OS03G0856100 PROTEIN"/>
    <property type="match status" value="1"/>
</dbReference>
<comment type="caution">
    <text evidence="5">The sequence shown here is derived from an EMBL/GenBank/DDBJ whole genome shotgun (WGS) entry which is preliminary data.</text>
</comment>
<feature type="compositionally biased region" description="Polar residues" evidence="4">
    <location>
        <begin position="1"/>
        <end position="21"/>
    </location>
</feature>
<evidence type="ECO:0000256" key="3">
    <source>
        <dbReference type="PROSITE-ProRule" id="PRU00708"/>
    </source>
</evidence>
<feature type="repeat" description="PPR" evidence="3">
    <location>
        <begin position="94"/>
        <end position="128"/>
    </location>
</feature>